<gene>
    <name evidence="2" type="ORF">GGP41_000328</name>
</gene>
<feature type="non-terminal residue" evidence="2">
    <location>
        <position position="1"/>
    </location>
</feature>
<feature type="region of interest" description="Disordered" evidence="1">
    <location>
        <begin position="1"/>
        <end position="20"/>
    </location>
</feature>
<evidence type="ECO:0000313" key="3">
    <source>
        <dbReference type="Proteomes" id="UP000624244"/>
    </source>
</evidence>
<evidence type="ECO:0000256" key="1">
    <source>
        <dbReference type="SAM" id="MobiDB-lite"/>
    </source>
</evidence>
<proteinExistence type="predicted"/>
<name>A0A8H5ZF90_COCSA</name>
<evidence type="ECO:0000313" key="2">
    <source>
        <dbReference type="EMBL" id="KAF5847659.1"/>
    </source>
</evidence>
<protein>
    <submittedName>
        <fullName evidence="2">Uncharacterized protein</fullName>
    </submittedName>
</protein>
<dbReference type="AlphaFoldDB" id="A0A8H5ZF90"/>
<sequence length="631" mass="70247">RPFRDAVSPPGQPQNEQSPKPCIPKPCSVSTLIESSYCDRIGLQLSCYCIWQFALGIEMSIYNRWRNFKLLRRKQFFHSEHFSASLGVTVGCKFLSVSVTGSYDKSVSDNLAVTRVSKDISIRTGHVRFKADPGLTNFARNASCRSENELHSIFGDYYVAGYQIGAEAGGCVTVTRLDQSEEKRMQVQATAKVLWMKKTISTTTSSKVRNNEVKETHLLEEIYQMSKECIDRIENLQATVERTILDLGLGTSAGVSVKECVRLCDSGVVVQLILAPYSKLAEYAAPLNLDDMALEKERSVVEAWVCCQNETSRYEDPLAFSVAYSRRVLSQLITRNGKAEPTSLVSEKEHSLCAPFPLAHHLDNLNTLSSEGAGETLVFIASEYIESRMQGAPNLKNRALLQLNDKFHYGQNNKKTFRWIVYHPPAIAGRERKIYQHRFVENISLQFADLGIELAGITVKAGAHAGTAGSVEFEGVVPILTRIKSLFAANGGHALHQFSASEQTVSNPSESQSQDPQVVSATLSNGTVTQIMERADSSLPNISFVEPNMMKIVDVEDKEQECQEFRSEERNWAYTTLDMKSSLSRGTFNRVNLGFISKGLCGLRILRYPLHTSNNVAAMKSSMQRLFLGVE</sequence>
<dbReference type="Proteomes" id="UP000624244">
    <property type="component" value="Unassembled WGS sequence"/>
</dbReference>
<comment type="caution">
    <text evidence="2">The sequence shown here is derived from an EMBL/GenBank/DDBJ whole genome shotgun (WGS) entry which is preliminary data.</text>
</comment>
<organism evidence="2 3">
    <name type="scientific">Cochliobolus sativus</name>
    <name type="common">Common root rot and spot blotch fungus</name>
    <name type="synonym">Bipolaris sorokiniana</name>
    <dbReference type="NCBI Taxonomy" id="45130"/>
    <lineage>
        <taxon>Eukaryota</taxon>
        <taxon>Fungi</taxon>
        <taxon>Dikarya</taxon>
        <taxon>Ascomycota</taxon>
        <taxon>Pezizomycotina</taxon>
        <taxon>Dothideomycetes</taxon>
        <taxon>Pleosporomycetidae</taxon>
        <taxon>Pleosporales</taxon>
        <taxon>Pleosporineae</taxon>
        <taxon>Pleosporaceae</taxon>
        <taxon>Bipolaris</taxon>
    </lineage>
</organism>
<accession>A0A8H5ZF90</accession>
<dbReference type="EMBL" id="WNKQ01000013">
    <property type="protein sequence ID" value="KAF5847659.1"/>
    <property type="molecule type" value="Genomic_DNA"/>
</dbReference>
<reference evidence="2" key="1">
    <citation type="submission" date="2019-11" db="EMBL/GenBank/DDBJ databases">
        <title>Bipolaris sorokiniana Genome sequencing.</title>
        <authorList>
            <person name="Wang H."/>
        </authorList>
    </citation>
    <scope>NUCLEOTIDE SEQUENCE</scope>
</reference>